<dbReference type="Proteomes" id="UP001529510">
    <property type="component" value="Unassembled WGS sequence"/>
</dbReference>
<feature type="non-terminal residue" evidence="1">
    <location>
        <position position="1"/>
    </location>
</feature>
<protein>
    <submittedName>
        <fullName evidence="1">Uncharacterized protein</fullName>
    </submittedName>
</protein>
<evidence type="ECO:0000313" key="2">
    <source>
        <dbReference type="Proteomes" id="UP001529510"/>
    </source>
</evidence>
<sequence>FWALCGNALTPKRGIFGKTGDLQTILCLATAKDEVTYSGALNGDIYVWKGLNLTRTIQAAHG</sequence>
<dbReference type="AlphaFoldDB" id="A0ABD0Q3S5"/>
<feature type="non-terminal residue" evidence="1">
    <location>
        <position position="62"/>
    </location>
</feature>
<keyword evidence="2" id="KW-1185">Reference proteome</keyword>
<organism evidence="1 2">
    <name type="scientific">Cirrhinus mrigala</name>
    <name type="common">Mrigala</name>
    <dbReference type="NCBI Taxonomy" id="683832"/>
    <lineage>
        <taxon>Eukaryota</taxon>
        <taxon>Metazoa</taxon>
        <taxon>Chordata</taxon>
        <taxon>Craniata</taxon>
        <taxon>Vertebrata</taxon>
        <taxon>Euteleostomi</taxon>
        <taxon>Actinopterygii</taxon>
        <taxon>Neopterygii</taxon>
        <taxon>Teleostei</taxon>
        <taxon>Ostariophysi</taxon>
        <taxon>Cypriniformes</taxon>
        <taxon>Cyprinidae</taxon>
        <taxon>Labeoninae</taxon>
        <taxon>Labeonini</taxon>
        <taxon>Cirrhinus</taxon>
    </lineage>
</organism>
<dbReference type="Gene3D" id="2.130.10.10">
    <property type="entry name" value="YVTN repeat-like/Quinoprotein amine dehydrogenase"/>
    <property type="match status" value="1"/>
</dbReference>
<name>A0ABD0Q3S5_CIRMR</name>
<proteinExistence type="predicted"/>
<dbReference type="EMBL" id="JAMKFB020000011">
    <property type="protein sequence ID" value="KAL0180612.1"/>
    <property type="molecule type" value="Genomic_DNA"/>
</dbReference>
<comment type="caution">
    <text evidence="1">The sequence shown here is derived from an EMBL/GenBank/DDBJ whole genome shotgun (WGS) entry which is preliminary data.</text>
</comment>
<evidence type="ECO:0000313" key="1">
    <source>
        <dbReference type="EMBL" id="KAL0180612.1"/>
    </source>
</evidence>
<accession>A0ABD0Q3S5</accession>
<gene>
    <name evidence="1" type="ORF">M9458_023018</name>
</gene>
<reference evidence="1 2" key="1">
    <citation type="submission" date="2024-05" db="EMBL/GenBank/DDBJ databases">
        <title>Genome sequencing and assembly of Indian major carp, Cirrhinus mrigala (Hamilton, 1822).</title>
        <authorList>
            <person name="Mohindra V."/>
            <person name="Chowdhury L.M."/>
            <person name="Lal K."/>
            <person name="Jena J.K."/>
        </authorList>
    </citation>
    <scope>NUCLEOTIDE SEQUENCE [LARGE SCALE GENOMIC DNA]</scope>
    <source>
        <strain evidence="1">CM1030</strain>
        <tissue evidence="1">Blood</tissue>
    </source>
</reference>
<dbReference type="InterPro" id="IPR015943">
    <property type="entry name" value="WD40/YVTN_repeat-like_dom_sf"/>
</dbReference>